<gene>
    <name evidence="2" type="ORF">GCM10009304_35080</name>
</gene>
<evidence type="ECO:0000313" key="3">
    <source>
        <dbReference type="Proteomes" id="UP000635983"/>
    </source>
</evidence>
<dbReference type="Proteomes" id="UP000635983">
    <property type="component" value="Unassembled WGS sequence"/>
</dbReference>
<organism evidence="2 3">
    <name type="scientific">Pseudomonas matsuisoli</name>
    <dbReference type="NCBI Taxonomy" id="1515666"/>
    <lineage>
        <taxon>Bacteria</taxon>
        <taxon>Pseudomonadati</taxon>
        <taxon>Pseudomonadota</taxon>
        <taxon>Gammaproteobacteria</taxon>
        <taxon>Pseudomonadales</taxon>
        <taxon>Pseudomonadaceae</taxon>
        <taxon>Pseudomonas</taxon>
    </lineage>
</organism>
<keyword evidence="3" id="KW-1185">Reference proteome</keyword>
<reference evidence="2" key="2">
    <citation type="submission" date="2020-09" db="EMBL/GenBank/DDBJ databases">
        <authorList>
            <person name="Sun Q."/>
            <person name="Ohkuma M."/>
        </authorList>
    </citation>
    <scope>NUCLEOTIDE SEQUENCE</scope>
    <source>
        <strain evidence="2">JCM 30078</strain>
    </source>
</reference>
<accession>A0A917Q1X5</accession>
<protein>
    <submittedName>
        <fullName evidence="2">CrfX protein</fullName>
    </submittedName>
</protein>
<proteinExistence type="predicted"/>
<dbReference type="EMBL" id="BMPO01000009">
    <property type="protein sequence ID" value="GGK06051.1"/>
    <property type="molecule type" value="Genomic_DNA"/>
</dbReference>
<reference evidence="2" key="1">
    <citation type="journal article" date="2014" name="Int. J. Syst. Evol. Microbiol.">
        <title>Complete genome sequence of Corynebacterium casei LMG S-19264T (=DSM 44701T), isolated from a smear-ripened cheese.</title>
        <authorList>
            <consortium name="US DOE Joint Genome Institute (JGI-PGF)"/>
            <person name="Walter F."/>
            <person name="Albersmeier A."/>
            <person name="Kalinowski J."/>
            <person name="Ruckert C."/>
        </authorList>
    </citation>
    <scope>NUCLEOTIDE SEQUENCE</scope>
    <source>
        <strain evidence="2">JCM 30078</strain>
    </source>
</reference>
<dbReference type="AlphaFoldDB" id="A0A917Q1X5"/>
<evidence type="ECO:0000256" key="1">
    <source>
        <dbReference type="SAM" id="MobiDB-lite"/>
    </source>
</evidence>
<evidence type="ECO:0000313" key="2">
    <source>
        <dbReference type="EMBL" id="GGK06051.1"/>
    </source>
</evidence>
<dbReference type="RefSeq" id="WP_188985021.1">
    <property type="nucleotide sequence ID" value="NZ_BMPO01000009.1"/>
</dbReference>
<comment type="caution">
    <text evidence="2">The sequence shown here is derived from an EMBL/GenBank/DDBJ whole genome shotgun (WGS) entry which is preliminary data.</text>
</comment>
<feature type="region of interest" description="Disordered" evidence="1">
    <location>
        <begin position="1"/>
        <end position="20"/>
    </location>
</feature>
<sequence length="78" mass="8783">MHDRFEQSLRELMNDSPAGRDERAALGKVLKTANRQIGAGKLFSLTGHWFEAIMIALNTTARRSRATKSIRDEQDKAP</sequence>
<name>A0A917Q1X5_9PSED</name>